<proteinExistence type="predicted"/>
<dbReference type="Proteomes" id="UP000007076">
    <property type="component" value="Chromosome"/>
</dbReference>
<name>E4N8Y2_KITSK</name>
<sequence length="61" mass="6955">MNDFPLLCPRCGRPQRVLRQDDPHRPVRVVHTETGRETCADEDEPASEPPTDPERSGLDRC</sequence>
<feature type="region of interest" description="Disordered" evidence="1">
    <location>
        <begin position="16"/>
        <end position="61"/>
    </location>
</feature>
<reference evidence="2 3" key="1">
    <citation type="journal article" date="2010" name="DNA Res.">
        <title>Genome sequence of Kitasatospora setae NBRC 14216T: an evolutionary snapshot of the family Streptomycetaceae.</title>
        <authorList>
            <person name="Ichikawa N."/>
            <person name="Oguchi A."/>
            <person name="Ikeda H."/>
            <person name="Ishikawa J."/>
            <person name="Kitani S."/>
            <person name="Watanabe Y."/>
            <person name="Nakamura S."/>
            <person name="Katano Y."/>
            <person name="Kishi E."/>
            <person name="Sasagawa M."/>
            <person name="Ankai A."/>
            <person name="Fukui S."/>
            <person name="Hashimoto Y."/>
            <person name="Kamata S."/>
            <person name="Otoguro M."/>
            <person name="Tanikawa S."/>
            <person name="Nihira T."/>
            <person name="Horinouchi S."/>
            <person name="Ohnishi Y."/>
            <person name="Hayakawa M."/>
            <person name="Kuzuyama T."/>
            <person name="Arisawa A."/>
            <person name="Nomoto F."/>
            <person name="Miura H."/>
            <person name="Takahashi Y."/>
            <person name="Fujita N."/>
        </authorList>
    </citation>
    <scope>NUCLEOTIDE SEQUENCE [LARGE SCALE GENOMIC DNA]</scope>
    <source>
        <strain evidence="3">ATCC 33774 / DSM 43861 / JCM 3304 / KCC A-0304 / NBRC 14216 / KM-6054</strain>
    </source>
</reference>
<accession>E4N8Y2</accession>
<evidence type="ECO:0000313" key="3">
    <source>
        <dbReference type="Proteomes" id="UP000007076"/>
    </source>
</evidence>
<dbReference type="KEGG" id="ksk:KSE_18380"/>
<evidence type="ECO:0000313" key="2">
    <source>
        <dbReference type="EMBL" id="BAJ27663.1"/>
    </source>
</evidence>
<dbReference type="AlphaFoldDB" id="E4N8Y2"/>
<dbReference type="HOGENOM" id="CLU_2916466_0_0_11"/>
<protein>
    <submittedName>
        <fullName evidence="2">Uncharacterized protein</fullName>
    </submittedName>
</protein>
<dbReference type="EMBL" id="AP010968">
    <property type="protein sequence ID" value="BAJ27663.1"/>
    <property type="molecule type" value="Genomic_DNA"/>
</dbReference>
<gene>
    <name evidence="2" type="ordered locus">KSE_18380</name>
</gene>
<keyword evidence="3" id="KW-1185">Reference proteome</keyword>
<feature type="compositionally biased region" description="Basic and acidic residues" evidence="1">
    <location>
        <begin position="18"/>
        <end position="39"/>
    </location>
</feature>
<dbReference type="PATRIC" id="fig|452652.3.peg.1843"/>
<evidence type="ECO:0000256" key="1">
    <source>
        <dbReference type="SAM" id="MobiDB-lite"/>
    </source>
</evidence>
<dbReference type="STRING" id="452652.KSE_18380"/>
<dbReference type="RefSeq" id="WP_014134981.1">
    <property type="nucleotide sequence ID" value="NC_016109.1"/>
</dbReference>
<feature type="compositionally biased region" description="Basic and acidic residues" evidence="1">
    <location>
        <begin position="52"/>
        <end position="61"/>
    </location>
</feature>
<organism evidence="2 3">
    <name type="scientific">Kitasatospora setae (strain ATCC 33774 / DSM 43861 / JCM 3304 / KCC A-0304 / NBRC 14216 / KM-6054)</name>
    <name type="common">Streptomyces setae</name>
    <dbReference type="NCBI Taxonomy" id="452652"/>
    <lineage>
        <taxon>Bacteria</taxon>
        <taxon>Bacillati</taxon>
        <taxon>Actinomycetota</taxon>
        <taxon>Actinomycetes</taxon>
        <taxon>Kitasatosporales</taxon>
        <taxon>Streptomycetaceae</taxon>
        <taxon>Kitasatospora</taxon>
    </lineage>
</organism>